<feature type="compositionally biased region" description="Low complexity" evidence="1">
    <location>
        <begin position="7"/>
        <end position="23"/>
    </location>
</feature>
<evidence type="ECO:0000313" key="4">
    <source>
        <dbReference type="Proteomes" id="UP001597168"/>
    </source>
</evidence>
<feature type="region of interest" description="Disordered" evidence="1">
    <location>
        <begin position="1"/>
        <end position="23"/>
    </location>
</feature>
<dbReference type="Proteomes" id="UP001597168">
    <property type="component" value="Unassembled WGS sequence"/>
</dbReference>
<keyword evidence="4" id="KW-1185">Reference proteome</keyword>
<keyword evidence="2" id="KW-0472">Membrane</keyword>
<proteinExistence type="predicted"/>
<keyword evidence="2" id="KW-1133">Transmembrane helix</keyword>
<feature type="transmembrane region" description="Helical" evidence="2">
    <location>
        <begin position="45"/>
        <end position="74"/>
    </location>
</feature>
<evidence type="ECO:0000313" key="3">
    <source>
        <dbReference type="EMBL" id="MFD1150773.1"/>
    </source>
</evidence>
<dbReference type="EMBL" id="JBHTLK010000183">
    <property type="protein sequence ID" value="MFD1150773.1"/>
    <property type="molecule type" value="Genomic_DNA"/>
</dbReference>
<comment type="caution">
    <text evidence="3">The sequence shown here is derived from an EMBL/GenBank/DDBJ whole genome shotgun (WGS) entry which is preliminary data.</text>
</comment>
<sequence length="85" mass="8403">MHLVPDGGAAVREPGAAAREPAPVAAKPLTSVVAAHRRTRRLLGLAVPGVVAVVLCLGAWSVVPLAVIAVAAIVTFSESSTGASA</sequence>
<evidence type="ECO:0000256" key="1">
    <source>
        <dbReference type="SAM" id="MobiDB-lite"/>
    </source>
</evidence>
<dbReference type="RefSeq" id="WP_380727161.1">
    <property type="nucleotide sequence ID" value="NZ_JBHTLK010000183.1"/>
</dbReference>
<accession>A0ABW3R196</accession>
<evidence type="ECO:0000256" key="2">
    <source>
        <dbReference type="SAM" id="Phobius"/>
    </source>
</evidence>
<organism evidence="3 4">
    <name type="scientific">Saccharothrix hoggarensis</name>
    <dbReference type="NCBI Taxonomy" id="913853"/>
    <lineage>
        <taxon>Bacteria</taxon>
        <taxon>Bacillati</taxon>
        <taxon>Actinomycetota</taxon>
        <taxon>Actinomycetes</taxon>
        <taxon>Pseudonocardiales</taxon>
        <taxon>Pseudonocardiaceae</taxon>
        <taxon>Saccharothrix</taxon>
    </lineage>
</organism>
<gene>
    <name evidence="3" type="ORF">ACFQ3T_26885</name>
</gene>
<protein>
    <submittedName>
        <fullName evidence="3">Uncharacterized protein</fullName>
    </submittedName>
</protein>
<reference evidence="4" key="1">
    <citation type="journal article" date="2019" name="Int. J. Syst. Evol. Microbiol.">
        <title>The Global Catalogue of Microorganisms (GCM) 10K type strain sequencing project: providing services to taxonomists for standard genome sequencing and annotation.</title>
        <authorList>
            <consortium name="The Broad Institute Genomics Platform"/>
            <consortium name="The Broad Institute Genome Sequencing Center for Infectious Disease"/>
            <person name="Wu L."/>
            <person name="Ma J."/>
        </authorList>
    </citation>
    <scope>NUCLEOTIDE SEQUENCE [LARGE SCALE GENOMIC DNA]</scope>
    <source>
        <strain evidence="4">CCUG 60214</strain>
    </source>
</reference>
<name>A0ABW3R196_9PSEU</name>
<keyword evidence="2" id="KW-0812">Transmembrane</keyword>